<accession>A0A0A9CJR6</accession>
<dbReference type="EMBL" id="GBRH01223207">
    <property type="protein sequence ID" value="JAD74688.1"/>
    <property type="molecule type" value="Transcribed_RNA"/>
</dbReference>
<reference evidence="1" key="2">
    <citation type="journal article" date="2015" name="Data Brief">
        <title>Shoot transcriptome of the giant reed, Arundo donax.</title>
        <authorList>
            <person name="Barrero R.A."/>
            <person name="Guerrero F.D."/>
            <person name="Moolhuijzen P."/>
            <person name="Goolsby J.A."/>
            <person name="Tidwell J."/>
            <person name="Bellgard S.E."/>
            <person name="Bellgard M.I."/>
        </authorList>
    </citation>
    <scope>NUCLEOTIDE SEQUENCE</scope>
    <source>
        <tissue evidence="1">Shoot tissue taken approximately 20 cm above the soil surface</tissue>
    </source>
</reference>
<reference evidence="1" key="1">
    <citation type="submission" date="2014-09" db="EMBL/GenBank/DDBJ databases">
        <authorList>
            <person name="Magalhaes I.L.F."/>
            <person name="Oliveira U."/>
            <person name="Santos F.R."/>
            <person name="Vidigal T.H.D.A."/>
            <person name="Brescovit A.D."/>
            <person name="Santos A.J."/>
        </authorList>
    </citation>
    <scope>NUCLEOTIDE SEQUENCE</scope>
    <source>
        <tissue evidence="1">Shoot tissue taken approximately 20 cm above the soil surface</tissue>
    </source>
</reference>
<evidence type="ECO:0000313" key="1">
    <source>
        <dbReference type="EMBL" id="JAD74688.1"/>
    </source>
</evidence>
<name>A0A0A9CJR6_ARUDO</name>
<protein>
    <submittedName>
        <fullName evidence="1">Uncharacterized protein</fullName>
    </submittedName>
</protein>
<organism evidence="1">
    <name type="scientific">Arundo donax</name>
    <name type="common">Giant reed</name>
    <name type="synonym">Donax arundinaceus</name>
    <dbReference type="NCBI Taxonomy" id="35708"/>
    <lineage>
        <taxon>Eukaryota</taxon>
        <taxon>Viridiplantae</taxon>
        <taxon>Streptophyta</taxon>
        <taxon>Embryophyta</taxon>
        <taxon>Tracheophyta</taxon>
        <taxon>Spermatophyta</taxon>
        <taxon>Magnoliopsida</taxon>
        <taxon>Liliopsida</taxon>
        <taxon>Poales</taxon>
        <taxon>Poaceae</taxon>
        <taxon>PACMAD clade</taxon>
        <taxon>Arundinoideae</taxon>
        <taxon>Arundineae</taxon>
        <taxon>Arundo</taxon>
    </lineage>
</organism>
<dbReference type="AlphaFoldDB" id="A0A0A9CJR6"/>
<proteinExistence type="predicted"/>
<sequence>MTSRSCKSFSKYLIASLQLSTLTARGGVGLRSLLFKLTSKPTGRQPDAVVQFSSSCCNVTLD</sequence>